<dbReference type="InterPro" id="IPR002645">
    <property type="entry name" value="STAS_dom"/>
</dbReference>
<dbReference type="PROSITE" id="PS50801">
    <property type="entry name" value="STAS"/>
    <property type="match status" value="1"/>
</dbReference>
<name>A0A2I2KV73_9ACTN</name>
<evidence type="ECO:0000256" key="1">
    <source>
        <dbReference type="SAM" id="MobiDB-lite"/>
    </source>
</evidence>
<dbReference type="Pfam" id="PF01740">
    <property type="entry name" value="STAS"/>
    <property type="match status" value="1"/>
</dbReference>
<feature type="domain" description="STAS" evidence="2">
    <location>
        <begin position="16"/>
        <end position="106"/>
    </location>
</feature>
<dbReference type="InterPro" id="IPR036513">
    <property type="entry name" value="STAS_dom_sf"/>
</dbReference>
<evidence type="ECO:0000313" key="3">
    <source>
        <dbReference type="EMBL" id="SNQ49558.1"/>
    </source>
</evidence>
<evidence type="ECO:0000259" key="2">
    <source>
        <dbReference type="PROSITE" id="PS50801"/>
    </source>
</evidence>
<evidence type="ECO:0000313" key="4">
    <source>
        <dbReference type="Proteomes" id="UP000234331"/>
    </source>
</evidence>
<reference evidence="3 4" key="1">
    <citation type="submission" date="2017-06" db="EMBL/GenBank/DDBJ databases">
        <authorList>
            <person name="Kim H.J."/>
            <person name="Triplett B.A."/>
        </authorList>
    </citation>
    <scope>NUCLEOTIDE SEQUENCE [LARGE SCALE GENOMIC DNA]</scope>
    <source>
        <strain evidence="3">FRACA_ARgP5</strain>
    </source>
</reference>
<protein>
    <submittedName>
        <fullName evidence="3">Anti-sigma factor antagonist</fullName>
    </submittedName>
</protein>
<keyword evidence="4" id="KW-1185">Reference proteome</keyword>
<dbReference type="Gene3D" id="3.30.750.24">
    <property type="entry name" value="STAS domain"/>
    <property type="match status" value="1"/>
</dbReference>
<dbReference type="SUPFAM" id="SSF52091">
    <property type="entry name" value="SpoIIaa-like"/>
    <property type="match status" value="1"/>
</dbReference>
<organism evidence="3 4">
    <name type="scientific">Frankia canadensis</name>
    <dbReference type="NCBI Taxonomy" id="1836972"/>
    <lineage>
        <taxon>Bacteria</taxon>
        <taxon>Bacillati</taxon>
        <taxon>Actinomycetota</taxon>
        <taxon>Actinomycetes</taxon>
        <taxon>Frankiales</taxon>
        <taxon>Frankiaceae</taxon>
        <taxon>Frankia</taxon>
    </lineage>
</organism>
<dbReference type="Proteomes" id="UP000234331">
    <property type="component" value="Unassembled WGS sequence"/>
</dbReference>
<dbReference type="CDD" id="cd07043">
    <property type="entry name" value="STAS_anti-anti-sigma_factors"/>
    <property type="match status" value="1"/>
</dbReference>
<feature type="region of interest" description="Disordered" evidence="1">
    <location>
        <begin position="119"/>
        <end position="141"/>
    </location>
</feature>
<proteinExistence type="predicted"/>
<dbReference type="AlphaFoldDB" id="A0A2I2KV73"/>
<gene>
    <name evidence="3" type="ORF">FRACA_3450003</name>
</gene>
<accession>A0A2I2KV73</accession>
<sequence length="141" mass="15400">MSEALTRRSVRSAFRFHTDIYAPPDRTIVRAHGEIDLATRAAFRAALTAGLDRQPSLLVVDLAGVSVLSPYGLGVLVRVAKQAARAGIPITVIGARPRIYRRFALTRQVARLNVHTYTRHSDPDTSLDDGPTSALTSPLQR</sequence>
<dbReference type="EMBL" id="FZMO01000274">
    <property type="protein sequence ID" value="SNQ49558.1"/>
    <property type="molecule type" value="Genomic_DNA"/>
</dbReference>